<protein>
    <recommendedName>
        <fullName evidence="3">Integrase catalytic domain-containing protein</fullName>
    </recommendedName>
</protein>
<name>A0A0L6VEA7_9BASI</name>
<organism evidence="1 2">
    <name type="scientific">Puccinia sorghi</name>
    <dbReference type="NCBI Taxonomy" id="27349"/>
    <lineage>
        <taxon>Eukaryota</taxon>
        <taxon>Fungi</taxon>
        <taxon>Dikarya</taxon>
        <taxon>Basidiomycota</taxon>
        <taxon>Pucciniomycotina</taxon>
        <taxon>Pucciniomycetes</taxon>
        <taxon>Pucciniales</taxon>
        <taxon>Pucciniaceae</taxon>
        <taxon>Puccinia</taxon>
    </lineage>
</organism>
<evidence type="ECO:0008006" key="3">
    <source>
        <dbReference type="Google" id="ProtNLM"/>
    </source>
</evidence>
<evidence type="ECO:0000313" key="1">
    <source>
        <dbReference type="EMBL" id="KNZ58435.1"/>
    </source>
</evidence>
<reference evidence="1 2" key="1">
    <citation type="submission" date="2015-08" db="EMBL/GenBank/DDBJ databases">
        <title>Next Generation Sequencing and Analysis of the Genome of Puccinia sorghi L Schw, the Causal Agent of Maize Common Rust.</title>
        <authorList>
            <person name="Rochi L."/>
            <person name="Burguener G."/>
            <person name="Darino M."/>
            <person name="Turjanski A."/>
            <person name="Kreff E."/>
            <person name="Dieguez M.J."/>
            <person name="Sacco F."/>
        </authorList>
    </citation>
    <scope>NUCLEOTIDE SEQUENCE [LARGE SCALE GENOMIC DNA]</scope>
    <source>
        <strain evidence="1 2">RO10H11247</strain>
    </source>
</reference>
<comment type="caution">
    <text evidence="1">The sequence shown here is derived from an EMBL/GenBank/DDBJ whole genome shotgun (WGS) entry which is preliminary data.</text>
</comment>
<dbReference type="AlphaFoldDB" id="A0A0L6VEA7"/>
<dbReference type="VEuPathDB" id="FungiDB:VP01_192g1"/>
<proteinExistence type="predicted"/>
<accession>A0A0L6VEA7</accession>
<keyword evidence="2" id="KW-1185">Reference proteome</keyword>
<dbReference type="Proteomes" id="UP000037035">
    <property type="component" value="Unassembled WGS sequence"/>
</dbReference>
<gene>
    <name evidence="1" type="ORF">VP01_192g1</name>
</gene>
<dbReference type="EMBL" id="LAVV01006759">
    <property type="protein sequence ID" value="KNZ58435.1"/>
    <property type="molecule type" value="Genomic_DNA"/>
</dbReference>
<sequence>MIAKQSYVRKKLRVHSLSKLPPFWVRHLLTGVSSQAQADSILPVCLVELSPASIYSAYYCEVTCTGIPKVLYFSLIGSWCISSYKLTSSPRYILSCDTRLKGQTSIQQANCHDRNQQETNLDRSAAVINGSIGSQIRDEDCLAADGSNYAAWCDFIDKRMRDAVNKPLFYHRPNYNSIHEHIGQSILLSLEASCRFNSISRAAQINTFRWLISFNISNHTSTALVLAHLNELTIHIKFTHNDLAGLVLQNGLASNPQLVNEFNHRTPAQWSDSSMSFVLCMQNHKSAKRPHQLNPHHNHNIRTIPRMLLISWLSKLDCAGSAGHQTTCCVTVLFVNIPTLAKKTTSLLEQTTGNQTIPPMVFNHFIQLSHHQVLLEHIHRLFPPASLSTINNSQPHQPNLPIGRDLNIVFKESTRLPFEEDHQAWMVELGNVADDLANISFDHVWILPHPIYSMLYQQPSSTLSSSCNTMPNIPIPDCCPVFTDLRVKLKNETFVTPLHIDKPHSPLTDMRLAGVIRCNICNWSKSTQRNSLSKSDRIEKKLEIITADIIGPFEVDTFNKGRFTLTICDIATSFSEKVLASKDQAEQLLVDTIQRWKCQTGCLVKSPDDKPIMRASTKQFLILILELQSSRIAFHTNQTLSPYLLHTLHNQGNPTSDSLSTEWNRGTSLDEITFTKQELTFKQAQQSKHWIQWKRTINEELGNLKGMQVWSVWSLYRQGGNCGSQQ</sequence>
<evidence type="ECO:0000313" key="2">
    <source>
        <dbReference type="Proteomes" id="UP000037035"/>
    </source>
</evidence>